<sequence length="15" mass="1820">MEQVDISKKTNLLWD</sequence>
<organism evidence="1">
    <name type="scientific">Tetraselmis sp. GSL018</name>
    <dbReference type="NCBI Taxonomy" id="582737"/>
    <lineage>
        <taxon>Eukaryota</taxon>
        <taxon>Viridiplantae</taxon>
        <taxon>Chlorophyta</taxon>
        <taxon>core chlorophytes</taxon>
        <taxon>Chlorodendrophyceae</taxon>
        <taxon>Chlorodendrales</taxon>
        <taxon>Chlorodendraceae</taxon>
        <taxon>Tetraselmis</taxon>
    </lineage>
</organism>
<evidence type="ECO:0000313" key="1">
    <source>
        <dbReference type="EMBL" id="JAC77532.1"/>
    </source>
</evidence>
<reference evidence="1" key="1">
    <citation type="submission" date="2014-05" db="EMBL/GenBank/DDBJ databases">
        <title>The transcriptome of the halophilic microalga Tetraselmis sp. GSL018 isolated from the Great Salt Lake, Utah.</title>
        <authorList>
            <person name="Jinkerson R.E."/>
            <person name="D'Adamo S."/>
            <person name="Posewitz M.C."/>
        </authorList>
    </citation>
    <scope>NUCLEOTIDE SEQUENCE</scope>
    <source>
        <strain evidence="1">GSL018</strain>
    </source>
</reference>
<gene>
    <name evidence="1" type="ORF">TSPGSL018_17436</name>
</gene>
<accession>A0A061RXB1</accession>
<proteinExistence type="predicted"/>
<name>A0A061RXB1_9CHLO</name>
<protein>
    <submittedName>
        <fullName evidence="1">Uncharacterized protein</fullName>
    </submittedName>
</protein>
<dbReference type="EMBL" id="GBEZ01007967">
    <property type="protein sequence ID" value="JAC77532.1"/>
    <property type="molecule type" value="Transcribed_RNA"/>
</dbReference>